<dbReference type="Proteomes" id="UP001497522">
    <property type="component" value="Chromosome 13"/>
</dbReference>
<dbReference type="EMBL" id="OZ023714">
    <property type="protein sequence ID" value="CAK9862624.1"/>
    <property type="molecule type" value="Genomic_DNA"/>
</dbReference>
<evidence type="ECO:0000313" key="2">
    <source>
        <dbReference type="EMBL" id="CAK9862624.1"/>
    </source>
</evidence>
<accession>A0ABP1AJA1</accession>
<organism evidence="2 3">
    <name type="scientific">Sphagnum jensenii</name>
    <dbReference type="NCBI Taxonomy" id="128206"/>
    <lineage>
        <taxon>Eukaryota</taxon>
        <taxon>Viridiplantae</taxon>
        <taxon>Streptophyta</taxon>
        <taxon>Embryophyta</taxon>
        <taxon>Bryophyta</taxon>
        <taxon>Sphagnophytina</taxon>
        <taxon>Sphagnopsida</taxon>
        <taxon>Sphagnales</taxon>
        <taxon>Sphagnaceae</taxon>
        <taxon>Sphagnum</taxon>
    </lineage>
</organism>
<protein>
    <submittedName>
        <fullName evidence="2">Uncharacterized protein</fullName>
    </submittedName>
</protein>
<proteinExistence type="predicted"/>
<gene>
    <name evidence="2" type="ORF">CSSPJE1EN2_LOCUS5619</name>
</gene>
<reference evidence="2" key="1">
    <citation type="submission" date="2024-03" db="EMBL/GenBank/DDBJ databases">
        <authorList>
            <consortium name="ELIXIR-Norway"/>
            <consortium name="Elixir Norway"/>
        </authorList>
    </citation>
    <scope>NUCLEOTIDE SEQUENCE</scope>
</reference>
<keyword evidence="3" id="KW-1185">Reference proteome</keyword>
<evidence type="ECO:0000313" key="3">
    <source>
        <dbReference type="Proteomes" id="UP001497522"/>
    </source>
</evidence>
<evidence type="ECO:0000256" key="1">
    <source>
        <dbReference type="SAM" id="MobiDB-lite"/>
    </source>
</evidence>
<feature type="region of interest" description="Disordered" evidence="1">
    <location>
        <begin position="50"/>
        <end position="90"/>
    </location>
</feature>
<sequence>MRCDAMRCDAMISGQQQLRRRLQAEEKESQKAISVNGSLMVTGSRYSEAVSVRAKQLHAKQHKDQRQQPRPRKPGRKLEPESSDDDDRYGKLLLHFQLQTLHSSTTATC</sequence>
<name>A0ABP1AJA1_9BRYO</name>